<dbReference type="InterPro" id="IPR036770">
    <property type="entry name" value="Ankyrin_rpt-contain_sf"/>
</dbReference>
<dbReference type="SMR" id="G4YVU4"/>
<organism evidence="2 3">
    <name type="scientific">Phytophthora sojae (strain P6497)</name>
    <name type="common">Soybean stem and root rot agent</name>
    <name type="synonym">Phytophthora megasperma f. sp. glycines</name>
    <dbReference type="NCBI Taxonomy" id="1094619"/>
    <lineage>
        <taxon>Eukaryota</taxon>
        <taxon>Sar</taxon>
        <taxon>Stramenopiles</taxon>
        <taxon>Oomycota</taxon>
        <taxon>Peronosporomycetes</taxon>
        <taxon>Peronosporales</taxon>
        <taxon>Peronosporaceae</taxon>
        <taxon>Phytophthora</taxon>
    </lineage>
</organism>
<dbReference type="PROSITE" id="PS50297">
    <property type="entry name" value="ANK_REP_REGION"/>
    <property type="match status" value="1"/>
</dbReference>
<dbReference type="InParanoid" id="G4YVU4"/>
<reference evidence="2 3" key="1">
    <citation type="journal article" date="2006" name="Science">
        <title>Phytophthora genome sequences uncover evolutionary origins and mechanisms of pathogenesis.</title>
        <authorList>
            <person name="Tyler B.M."/>
            <person name="Tripathy S."/>
            <person name="Zhang X."/>
            <person name="Dehal P."/>
            <person name="Jiang R.H."/>
            <person name="Aerts A."/>
            <person name="Arredondo F.D."/>
            <person name="Baxter L."/>
            <person name="Bensasson D."/>
            <person name="Beynon J.L."/>
            <person name="Chapman J."/>
            <person name="Damasceno C.M."/>
            <person name="Dorrance A.E."/>
            <person name="Dou D."/>
            <person name="Dickerman A.W."/>
            <person name="Dubchak I.L."/>
            <person name="Garbelotto M."/>
            <person name="Gijzen M."/>
            <person name="Gordon S.G."/>
            <person name="Govers F."/>
            <person name="Grunwald N.J."/>
            <person name="Huang W."/>
            <person name="Ivors K.L."/>
            <person name="Jones R.W."/>
            <person name="Kamoun S."/>
            <person name="Krampis K."/>
            <person name="Lamour K.H."/>
            <person name="Lee M.K."/>
            <person name="McDonald W.H."/>
            <person name="Medina M."/>
            <person name="Meijer H.J."/>
            <person name="Nordberg E.K."/>
            <person name="Maclean D.J."/>
            <person name="Ospina-Giraldo M.D."/>
            <person name="Morris P.F."/>
            <person name="Phuntumart V."/>
            <person name="Putnam N.H."/>
            <person name="Rash S."/>
            <person name="Rose J.K."/>
            <person name="Sakihama Y."/>
            <person name="Salamov A.A."/>
            <person name="Savidor A."/>
            <person name="Scheuring C.F."/>
            <person name="Smith B.M."/>
            <person name="Sobral B.W."/>
            <person name="Terry A."/>
            <person name="Torto-Alalibo T.A."/>
            <person name="Win J."/>
            <person name="Xu Z."/>
            <person name="Zhang H."/>
            <person name="Grigoriev I.V."/>
            <person name="Rokhsar D.S."/>
            <person name="Boore J.L."/>
        </authorList>
    </citation>
    <scope>NUCLEOTIDE SEQUENCE [LARGE SCALE GENOMIC DNA]</scope>
    <source>
        <strain evidence="2 3">P6497</strain>
    </source>
</reference>
<name>G4YVU4_PHYSP</name>
<dbReference type="SMART" id="SM00248">
    <property type="entry name" value="ANK"/>
    <property type="match status" value="2"/>
</dbReference>
<gene>
    <name evidence="2" type="ORF">PHYSODRAFT_487043</name>
</gene>
<keyword evidence="1" id="KW-0040">ANK repeat</keyword>
<evidence type="ECO:0000313" key="3">
    <source>
        <dbReference type="Proteomes" id="UP000002640"/>
    </source>
</evidence>
<dbReference type="Gene3D" id="1.25.40.20">
    <property type="entry name" value="Ankyrin repeat-containing domain"/>
    <property type="match status" value="1"/>
</dbReference>
<sequence>MAVQEKQCASSSEFQVEREWLHAASNGDVDRMKVLREKCPKWLDLDRIDVNSADPPDEAEVLWTSRFCSWDGFHLSTIGASALHTATWHGDKKIMEYLLEEGQDPDSGGDTGITAVMLAVMRHNLQATRCIFRGRVAIQRNLVLDVRPCMLHSRSQCSH</sequence>
<accession>G4YVU4</accession>
<protein>
    <submittedName>
        <fullName evidence="2">Uncharacterized protein</fullName>
    </submittedName>
</protein>
<feature type="repeat" description="ANK" evidence="1">
    <location>
        <begin position="78"/>
        <end position="110"/>
    </location>
</feature>
<evidence type="ECO:0000313" key="2">
    <source>
        <dbReference type="EMBL" id="EGZ23192.1"/>
    </source>
</evidence>
<dbReference type="KEGG" id="psoj:PHYSODRAFT_487043"/>
<dbReference type="RefSeq" id="XP_009518480.1">
    <property type="nucleotide sequence ID" value="XM_009520185.1"/>
</dbReference>
<dbReference type="SUPFAM" id="SSF48403">
    <property type="entry name" value="Ankyrin repeat"/>
    <property type="match status" value="1"/>
</dbReference>
<dbReference type="PROSITE" id="PS50088">
    <property type="entry name" value="ANK_REPEAT"/>
    <property type="match status" value="1"/>
</dbReference>
<dbReference type="InterPro" id="IPR002110">
    <property type="entry name" value="Ankyrin_rpt"/>
</dbReference>
<dbReference type="Pfam" id="PF00023">
    <property type="entry name" value="Ank"/>
    <property type="match status" value="1"/>
</dbReference>
<keyword evidence="3" id="KW-1185">Reference proteome</keyword>
<dbReference type="Proteomes" id="UP000002640">
    <property type="component" value="Unassembled WGS sequence"/>
</dbReference>
<dbReference type="AlphaFoldDB" id="G4YVU4"/>
<dbReference type="EMBL" id="JH159152">
    <property type="protein sequence ID" value="EGZ23192.1"/>
    <property type="molecule type" value="Genomic_DNA"/>
</dbReference>
<dbReference type="GeneID" id="20656103"/>
<proteinExistence type="predicted"/>
<evidence type="ECO:0000256" key="1">
    <source>
        <dbReference type="PROSITE-ProRule" id="PRU00023"/>
    </source>
</evidence>
<dbReference type="OMA" id="TWHGDKK"/>